<dbReference type="PANTHER" id="PTHR43775">
    <property type="entry name" value="FATTY ACID SYNTHASE"/>
    <property type="match status" value="1"/>
</dbReference>
<reference evidence="11" key="1">
    <citation type="submission" date="2017-08" db="EMBL/GenBank/DDBJ databases">
        <title>Direct submision.</title>
        <authorList>
            <person name="Kim S.-J."/>
            <person name="Rhee S.-K."/>
        </authorList>
    </citation>
    <scope>NUCLEOTIDE SEQUENCE [LARGE SCALE GENOMIC DNA]</scope>
    <source>
        <strain evidence="11">GI5</strain>
    </source>
</reference>
<dbReference type="SUPFAM" id="SSF47336">
    <property type="entry name" value="ACP-like"/>
    <property type="match status" value="1"/>
</dbReference>
<dbReference type="InterPro" id="IPR014030">
    <property type="entry name" value="Ketoacyl_synth_N"/>
</dbReference>
<dbReference type="SUPFAM" id="SSF51735">
    <property type="entry name" value="NAD(P)-binding Rossmann-fold domains"/>
    <property type="match status" value="2"/>
</dbReference>
<evidence type="ECO:0000256" key="1">
    <source>
        <dbReference type="ARBA" id="ARBA00005194"/>
    </source>
</evidence>
<dbReference type="Pfam" id="PF00109">
    <property type="entry name" value="ketoacyl-synt"/>
    <property type="match status" value="1"/>
</dbReference>
<dbReference type="OrthoDB" id="9778690at2"/>
<dbReference type="Gene3D" id="3.40.50.720">
    <property type="entry name" value="NAD(P)-binding Rossmann-like Domain"/>
    <property type="match status" value="1"/>
</dbReference>
<dbReference type="Pfam" id="PF00698">
    <property type="entry name" value="Acyl_transf_1"/>
    <property type="match status" value="1"/>
</dbReference>
<organism evidence="10 11">
    <name type="scientific">Ketobacter alkanivorans</name>
    <dbReference type="NCBI Taxonomy" id="1917421"/>
    <lineage>
        <taxon>Bacteria</taxon>
        <taxon>Pseudomonadati</taxon>
        <taxon>Pseudomonadota</taxon>
        <taxon>Gammaproteobacteria</taxon>
        <taxon>Pseudomonadales</taxon>
        <taxon>Ketobacteraceae</taxon>
        <taxon>Ketobacter</taxon>
    </lineage>
</organism>
<dbReference type="GO" id="GO:0004312">
    <property type="term" value="F:fatty acid synthase activity"/>
    <property type="evidence" value="ECO:0007669"/>
    <property type="project" value="TreeGrafter"/>
</dbReference>
<name>A0A2K9LIV8_9GAMM</name>
<feature type="region of interest" description="C-terminal hotdog fold" evidence="6">
    <location>
        <begin position="1034"/>
        <end position="1177"/>
    </location>
</feature>
<dbReference type="Pfam" id="PF02801">
    <property type="entry name" value="Ketoacyl-synt_C"/>
    <property type="match status" value="1"/>
</dbReference>
<feature type="domain" description="Carrier" evidence="7">
    <location>
        <begin position="1954"/>
        <end position="2032"/>
    </location>
</feature>
<feature type="active site" description="Proton donor; for dehydratase activity" evidence="6">
    <location>
        <position position="1097"/>
    </location>
</feature>
<evidence type="ECO:0000256" key="6">
    <source>
        <dbReference type="PROSITE-ProRule" id="PRU01363"/>
    </source>
</evidence>
<evidence type="ECO:0000313" key="11">
    <source>
        <dbReference type="Proteomes" id="UP000235116"/>
    </source>
</evidence>
<dbReference type="Gene3D" id="3.40.47.10">
    <property type="match status" value="1"/>
</dbReference>
<gene>
    <name evidence="10" type="ORF">Kalk_07570</name>
</gene>
<evidence type="ECO:0000256" key="5">
    <source>
        <dbReference type="ARBA" id="ARBA00022679"/>
    </source>
</evidence>
<dbReference type="PROSITE" id="PS52019">
    <property type="entry name" value="PKS_MFAS_DH"/>
    <property type="match status" value="1"/>
</dbReference>
<dbReference type="InterPro" id="IPR020841">
    <property type="entry name" value="PKS_Beta-ketoAc_synthase_dom"/>
</dbReference>
<sequence length="2038" mass="220133">MKVSDTTVIDRAEPSVAIIGSACKFPGGSNTPEQFFQNLLSGRNYVSKIPMDRWSLDKFYNPEEATGKAYVQNGHFLHDYDYRGFDAEFFNFSPREVEFLDPQQRMLLELSWEAMESAGLNPEELAGSDTGVFVGGFTVDHLLNQFGIGAREAIGSHSAAGATLTMLSNRVSYAFDFRGPSFSVDTACSSSLVAFAQAVSAIKSNQCEAALVGGVNFMLRPEYTIAMSKGRFLAKDGRSKSFDARADGYGRGEGGGIVVLKSLAAAERDGDPILAVVAGVGVNQDGRTSGITVPNPQAQRELMTKVLTESCRTPDEISYVEAHGTGTAVGDPLETKAISEVYGQHRNCQVGSVKASIGHLEAAAGMASVIKSVMMFQYNTIPPVAGLKEVNPAIPATVSLTREPIPLESGNKPALIAINSFGYGGTNAHLILGAPCVDSLNLQPAEPRTQSGRMLPVSARDSDALRARALQFLNLLESDATCLDDVLYTAGNRRAHLSHRLAVWGDSKEALQTALRQHLDGETPAGCAQGERNGKGDTKVVFIYTGMGPQWHGMGCELFQSNEVFRNALLDADRVFKDISGFSILAEMLKSEEHSEIKRTELAQPGNLMVQIGLTAVLRAEGVHPAAVVGHSVGEVASAWASGMLTLEDALRVSYQRSRIQATTAGEGKMLALGVSEAEAAELIAPYAGEVSLAAINSPSSVTVAGDAASLDAICTLATERKLFARMLDVEVPYHSPVMEKLKPELRAQLASLKPVAPITPLYSTVTGARTGHQSDTRFYDAEYWCDNVRDPVHFATAVRSLLGDGYTLFVEVGPHPVLRRSIEEVVKEQGVSANVIATLWMNKPEQSAVQQAVADIYTSGGIVDWKQREPCGRLLQFPAYPWQRKALWRESLWQSQDRLESQIDPLCATQGADLNLNRLNYLFDHKVDGAAIMPAAGYLEALCQNARQRWPQTDEVSGWSLRNIGIHEALILDRERATLLQVEFDEFTNKAQLVAMNAQSDKAPVVHADAQMYPLTTKRPRQLGSDIIREFTGETVPVDALYEELRDVSLQYGPAFQSIVKLTRNRQRGEVLAILQRPDCAGEDTGAYILHPSLLDGCFQSALSLMEARDGAYLPVALDAIQVFDSAQERIVCYTRIVSKDPARIVCDFDLADEEGNVFAAIRGLSCVALRGKSDAGSFPKGDYQRVWNALQPLEKVDQNVGLLGVVANPADLLADALVEVCLSMNIPHQRFCMSEVRDNPALKKTTHLAVIADAGLRGESDPTGQDVVEDLLMTVQELDRHQQRCKLRVITRQAAAIGSDDQVIPAQTAVAGFMRVVRNECEQLDAALIDVAVEEELYLQAQCLFVELLNSETIDEIAIRNGQRYGVELVRSATLEQEQSMQVADIEQTPVLFRKKGTEYQALISSDNTTVAPNQYQIRLTRLAFKPGDEHVMGACGVIVQAGEDTALFKPGDTVCGILPQQLSTQVVVSEQQAILVKVANSSALSLQASVAVIEAQAAYIAQCCGELEAARVLTDNTALGEALGRHLARKGAEVVAFDQYDPASDHDFDLIAGPLALWSRSVGFSSLRRGGCLVDLSDAQTPFAIPPYCEQFIRVPQDMAGLQKSSQFRSVLAEVIEAAAEGMVPVRTEMTVQSFLEPGALLSTDEWQELTLHPQQTPFSAIIPEAPRFYKDGAYLVTGGFGGLGAALALWLADNGAGQIALVSRRGLASPDAEALIQKLKDKGADVSGYAVDMADATAVHQLVKTLSQGERPLKGIFHAAGVLEDQLIKDMQQADIAKVMQVKAGGALAIHNGLQDMGVDVDHFVLFSSIANLVGNSRQANYCAANGFLDGLAHQRRALGLNALSVNFGAIAEVGMLDGDARVEQHLTQIGLAPLSVAIALRGVGRAMMQNQTQIAVAEKIAWERWAAYEVVGGESPTFRKLVAESREANSGDASLIEQLHRAILSLPEEEARQVLGSLIADVIAVALKTSADRLKADQAFDTFGVDSLMSTEIQIQLVQAIGINFSVVELLGHSTINSLVDKAMGEICNGLAN</sequence>
<proteinExistence type="inferred from homology"/>
<comment type="pathway">
    <text evidence="1">Lipid metabolism; fatty acid biosynthesis.</text>
</comment>
<dbReference type="PROSITE" id="PS52004">
    <property type="entry name" value="KS3_2"/>
    <property type="match status" value="1"/>
</dbReference>
<keyword evidence="11" id="KW-1185">Reference proteome</keyword>
<dbReference type="SUPFAM" id="SSF52151">
    <property type="entry name" value="FabD/lysophospholipase-like"/>
    <property type="match status" value="1"/>
</dbReference>
<dbReference type="Gene3D" id="3.90.180.10">
    <property type="entry name" value="Medium-chain alcohol dehydrogenases, catalytic domain"/>
    <property type="match status" value="1"/>
</dbReference>
<dbReference type="SMART" id="SM00827">
    <property type="entry name" value="PKS_AT"/>
    <property type="match status" value="1"/>
</dbReference>
<dbReference type="InterPro" id="IPR018201">
    <property type="entry name" value="Ketoacyl_synth_AS"/>
</dbReference>
<dbReference type="InterPro" id="IPR020807">
    <property type="entry name" value="PKS_DH"/>
</dbReference>
<dbReference type="SMART" id="SM00826">
    <property type="entry name" value="PKS_DH"/>
    <property type="match status" value="1"/>
</dbReference>
<dbReference type="SMART" id="SM00822">
    <property type="entry name" value="PKS_KR"/>
    <property type="match status" value="1"/>
</dbReference>
<feature type="domain" description="Ketosynthase family 3 (KS3)" evidence="8">
    <location>
        <begin position="13"/>
        <end position="434"/>
    </location>
</feature>
<dbReference type="InterPro" id="IPR057326">
    <property type="entry name" value="KR_dom"/>
</dbReference>
<dbReference type="InterPro" id="IPR013968">
    <property type="entry name" value="PKS_KR"/>
</dbReference>
<dbReference type="InterPro" id="IPR014031">
    <property type="entry name" value="Ketoacyl_synth_C"/>
</dbReference>
<keyword evidence="4" id="KW-0597">Phosphoprotein</keyword>
<dbReference type="Gene3D" id="1.10.1200.10">
    <property type="entry name" value="ACP-like"/>
    <property type="match status" value="1"/>
</dbReference>
<dbReference type="EMBL" id="CP022684">
    <property type="protein sequence ID" value="AUM12278.1"/>
    <property type="molecule type" value="Genomic_DNA"/>
</dbReference>
<dbReference type="InterPro" id="IPR050091">
    <property type="entry name" value="PKS_NRPS_Biosynth_Enz"/>
</dbReference>
<dbReference type="InterPro" id="IPR009081">
    <property type="entry name" value="PP-bd_ACP"/>
</dbReference>
<evidence type="ECO:0000256" key="3">
    <source>
        <dbReference type="ARBA" id="ARBA00022450"/>
    </source>
</evidence>
<dbReference type="InterPro" id="IPR049900">
    <property type="entry name" value="PKS_mFAS_DH"/>
</dbReference>
<dbReference type="PROSITE" id="PS50075">
    <property type="entry name" value="CARRIER"/>
    <property type="match status" value="1"/>
</dbReference>
<dbReference type="RefSeq" id="WP_101893614.1">
    <property type="nucleotide sequence ID" value="NZ_CP022684.1"/>
</dbReference>
<dbReference type="Pfam" id="PF08659">
    <property type="entry name" value="KR"/>
    <property type="match status" value="1"/>
</dbReference>
<dbReference type="InterPro" id="IPR016035">
    <property type="entry name" value="Acyl_Trfase/lysoPLipase"/>
</dbReference>
<dbReference type="GO" id="GO:0006633">
    <property type="term" value="P:fatty acid biosynthetic process"/>
    <property type="evidence" value="ECO:0007669"/>
    <property type="project" value="UniProtKB-UniPathway"/>
</dbReference>
<evidence type="ECO:0000256" key="4">
    <source>
        <dbReference type="ARBA" id="ARBA00022553"/>
    </source>
</evidence>
<dbReference type="SUPFAM" id="SSF53901">
    <property type="entry name" value="Thiolase-like"/>
    <property type="match status" value="1"/>
</dbReference>
<dbReference type="Pfam" id="PF00550">
    <property type="entry name" value="PP-binding"/>
    <property type="match status" value="1"/>
</dbReference>
<dbReference type="InterPro" id="IPR036291">
    <property type="entry name" value="NAD(P)-bd_dom_sf"/>
</dbReference>
<dbReference type="KEGG" id="kak:Kalk_07570"/>
<dbReference type="Pfam" id="PF16197">
    <property type="entry name" value="KAsynt_C_assoc"/>
    <property type="match status" value="1"/>
</dbReference>
<dbReference type="InterPro" id="IPR042104">
    <property type="entry name" value="PKS_dehydratase_sf"/>
</dbReference>
<dbReference type="InterPro" id="IPR049552">
    <property type="entry name" value="PKS_DH_N"/>
</dbReference>
<comment type="similarity">
    <text evidence="2">Belongs to the short-chain dehydrogenases/reductases (SDR) family.</text>
</comment>
<feature type="domain" description="PKS/mFAS DH" evidence="9">
    <location>
        <begin position="891"/>
        <end position="1177"/>
    </location>
</feature>
<dbReference type="PANTHER" id="PTHR43775:SF37">
    <property type="entry name" value="SI:DKEY-61P9.11"/>
    <property type="match status" value="1"/>
</dbReference>
<evidence type="ECO:0000256" key="2">
    <source>
        <dbReference type="ARBA" id="ARBA00006484"/>
    </source>
</evidence>
<dbReference type="CDD" id="cd00833">
    <property type="entry name" value="PKS"/>
    <property type="match status" value="1"/>
</dbReference>
<dbReference type="InterPro" id="IPR036736">
    <property type="entry name" value="ACP-like_sf"/>
</dbReference>
<dbReference type="SMART" id="SM00825">
    <property type="entry name" value="PKS_KS"/>
    <property type="match status" value="1"/>
</dbReference>
<dbReference type="Gene3D" id="3.30.70.3290">
    <property type="match status" value="1"/>
</dbReference>
<evidence type="ECO:0000313" key="10">
    <source>
        <dbReference type="EMBL" id="AUM12278.1"/>
    </source>
</evidence>
<keyword evidence="5" id="KW-0808">Transferase</keyword>
<evidence type="ECO:0000259" key="9">
    <source>
        <dbReference type="PROSITE" id="PS52019"/>
    </source>
</evidence>
<dbReference type="InterPro" id="IPR016036">
    <property type="entry name" value="Malonyl_transacylase_ACP-bd"/>
</dbReference>
<dbReference type="GO" id="GO:0004315">
    <property type="term" value="F:3-oxoacyl-[acyl-carrier-protein] synthase activity"/>
    <property type="evidence" value="ECO:0007669"/>
    <property type="project" value="InterPro"/>
</dbReference>
<keyword evidence="3" id="KW-0596">Phosphopantetheine</keyword>
<dbReference type="Proteomes" id="UP000235116">
    <property type="component" value="Chromosome"/>
</dbReference>
<dbReference type="Pfam" id="PF14765">
    <property type="entry name" value="PS-DH"/>
    <property type="match status" value="1"/>
</dbReference>
<dbReference type="Gene3D" id="3.10.129.110">
    <property type="entry name" value="Polyketide synthase dehydratase"/>
    <property type="match status" value="1"/>
</dbReference>
<dbReference type="InterPro" id="IPR014043">
    <property type="entry name" value="Acyl_transferase_dom"/>
</dbReference>
<dbReference type="SUPFAM" id="SSF55048">
    <property type="entry name" value="Probable ACP-binding domain of malonyl-CoA ACP transacylase"/>
    <property type="match status" value="1"/>
</dbReference>
<dbReference type="InterPro" id="IPR020806">
    <property type="entry name" value="PKS_PP-bd"/>
</dbReference>
<dbReference type="SMART" id="SM00823">
    <property type="entry name" value="PKS_PP"/>
    <property type="match status" value="1"/>
</dbReference>
<feature type="region of interest" description="N-terminal hotdog fold" evidence="6">
    <location>
        <begin position="891"/>
        <end position="1020"/>
    </location>
</feature>
<accession>A0A2K9LIV8</accession>
<dbReference type="InterPro" id="IPR001227">
    <property type="entry name" value="Ac_transferase_dom_sf"/>
</dbReference>
<dbReference type="InterPro" id="IPR049551">
    <property type="entry name" value="PKS_DH_C"/>
</dbReference>
<protein>
    <submittedName>
        <fullName evidence="10">Uncharacterized protein</fullName>
    </submittedName>
</protein>
<dbReference type="Gene3D" id="3.40.366.10">
    <property type="entry name" value="Malonyl-Coenzyme A Acyl Carrier Protein, domain 2"/>
    <property type="match status" value="1"/>
</dbReference>
<evidence type="ECO:0000259" key="7">
    <source>
        <dbReference type="PROSITE" id="PS50075"/>
    </source>
</evidence>
<dbReference type="InterPro" id="IPR016039">
    <property type="entry name" value="Thiolase-like"/>
</dbReference>
<evidence type="ECO:0000259" key="8">
    <source>
        <dbReference type="PROSITE" id="PS52004"/>
    </source>
</evidence>
<dbReference type="UniPathway" id="UPA00094"/>
<dbReference type="PROSITE" id="PS00606">
    <property type="entry name" value="KS3_1"/>
    <property type="match status" value="1"/>
</dbReference>
<dbReference type="Pfam" id="PF21089">
    <property type="entry name" value="PKS_DH_N"/>
    <property type="match status" value="1"/>
</dbReference>
<dbReference type="GO" id="GO:0031177">
    <property type="term" value="F:phosphopantetheine binding"/>
    <property type="evidence" value="ECO:0007669"/>
    <property type="project" value="InterPro"/>
</dbReference>
<feature type="active site" description="Proton acceptor; for dehydratase activity" evidence="6">
    <location>
        <position position="926"/>
    </location>
</feature>
<dbReference type="InterPro" id="IPR032821">
    <property type="entry name" value="PKS_assoc"/>
</dbReference>
<dbReference type="Gene3D" id="3.40.50.11460">
    <property type="match status" value="1"/>
</dbReference>